<keyword evidence="1" id="KW-0732">Signal</keyword>
<dbReference type="EMBL" id="CTEF01000006">
    <property type="protein sequence ID" value="CQD23390.1"/>
    <property type="molecule type" value="Genomic_DNA"/>
</dbReference>
<sequence precursor="true">MLLCLILVSACNLGSQVSPSAPAAKTTSNPVRHELEPLTKRFPALGPPVAASWVSGDWGDPRMPGPSLYWIDAIVEVSSATVDGLKASYRPVPTANKPDVWETLRGNLPQGGYLAGDQLDQAFRSTRINAQVFLAEGAPVIVITATGE</sequence>
<feature type="chain" id="PRO_5006708277" description="Lipoprotein" evidence="1">
    <location>
        <begin position="24"/>
        <end position="148"/>
    </location>
</feature>
<organism evidence="2 3">
    <name type="scientific">Mycolicibacterium conceptionense</name>
    <dbReference type="NCBI Taxonomy" id="451644"/>
    <lineage>
        <taxon>Bacteria</taxon>
        <taxon>Bacillati</taxon>
        <taxon>Actinomycetota</taxon>
        <taxon>Actinomycetes</taxon>
        <taxon>Mycobacteriales</taxon>
        <taxon>Mycobacteriaceae</taxon>
        <taxon>Mycolicibacterium</taxon>
    </lineage>
</organism>
<dbReference type="Proteomes" id="UP000182227">
    <property type="component" value="Unassembled WGS sequence"/>
</dbReference>
<name>A0A0U1DVC2_9MYCO</name>
<feature type="signal peptide" evidence="1">
    <location>
        <begin position="1"/>
        <end position="23"/>
    </location>
</feature>
<evidence type="ECO:0000313" key="2">
    <source>
        <dbReference type="EMBL" id="CQD23390.1"/>
    </source>
</evidence>
<protein>
    <recommendedName>
        <fullName evidence="4">Lipoprotein</fullName>
    </recommendedName>
</protein>
<evidence type="ECO:0000313" key="3">
    <source>
        <dbReference type="Proteomes" id="UP000182227"/>
    </source>
</evidence>
<accession>A0A0U1DVC2</accession>
<evidence type="ECO:0000256" key="1">
    <source>
        <dbReference type="SAM" id="SignalP"/>
    </source>
</evidence>
<gene>
    <name evidence="2" type="ORF">BN970_05784</name>
</gene>
<evidence type="ECO:0008006" key="4">
    <source>
        <dbReference type="Google" id="ProtNLM"/>
    </source>
</evidence>
<dbReference type="AlphaFoldDB" id="A0A0U1DVC2"/>
<reference evidence="2 3" key="1">
    <citation type="submission" date="2015-03" db="EMBL/GenBank/DDBJ databases">
        <authorList>
            <person name="Murphy D."/>
        </authorList>
    </citation>
    <scope>NUCLEOTIDE SEQUENCE [LARGE SCALE GENOMIC DNA]</scope>
    <source>
        <strain evidence="2 3">D16</strain>
    </source>
</reference>
<proteinExistence type="predicted"/>